<accession>A0A1E5Q3V1</accession>
<keyword evidence="4" id="KW-1185">Reference proteome</keyword>
<comment type="caution">
    <text evidence="3">The sequence shown here is derived from an EMBL/GenBank/DDBJ whole genome shotgun (WGS) entry which is preliminary data.</text>
</comment>
<dbReference type="RefSeq" id="WP_069959264.1">
    <property type="nucleotide sequence ID" value="NZ_MCGG01000071.1"/>
</dbReference>
<evidence type="ECO:0000256" key="1">
    <source>
        <dbReference type="SAM" id="MobiDB-lite"/>
    </source>
</evidence>
<evidence type="ECO:0000313" key="3">
    <source>
        <dbReference type="EMBL" id="OEJ64411.1"/>
    </source>
</evidence>
<dbReference type="SUPFAM" id="SSF160443">
    <property type="entry name" value="SMR domain-like"/>
    <property type="match status" value="1"/>
</dbReference>
<dbReference type="AlphaFoldDB" id="A0A1E5Q3V1"/>
<dbReference type="Proteomes" id="UP000095347">
    <property type="component" value="Unassembled WGS sequence"/>
</dbReference>
<sequence>MPKTLKPRAVQHKSAKKKKAETPEDDLKLWQVVAETVEPLKGRDLPPADYDAVPPPPMVAPRLPVKRTEPPQSPLPVFALPELTHDHQPGLDKATAKRMRRGQVKISGRIDLHGMTQADAHQALDRFLDDAWMAGKREVLVITGKGTRADGSIGVLRQQVPRWLGSFPNRTKVVAFTYASAKDGGEGALYVRLKKR</sequence>
<name>A0A1E5Q3V1_9PROT</name>
<dbReference type="OrthoDB" id="7165597at2"/>
<feature type="compositionally biased region" description="Basic residues" evidence="1">
    <location>
        <begin position="1"/>
        <end position="19"/>
    </location>
</feature>
<dbReference type="InterPro" id="IPR036063">
    <property type="entry name" value="Smr_dom_sf"/>
</dbReference>
<gene>
    <name evidence="3" type="ORF">BEN30_16510</name>
</gene>
<dbReference type="PROSITE" id="PS50828">
    <property type="entry name" value="SMR"/>
    <property type="match status" value="1"/>
</dbReference>
<dbReference type="SMART" id="SM00463">
    <property type="entry name" value="SMR"/>
    <property type="match status" value="1"/>
</dbReference>
<dbReference type="PANTHER" id="PTHR35562:SF2">
    <property type="entry name" value="DNA ENDONUCLEASE SMRA-RELATED"/>
    <property type="match status" value="1"/>
</dbReference>
<dbReference type="EMBL" id="MCGG01000071">
    <property type="protein sequence ID" value="OEJ64411.1"/>
    <property type="molecule type" value="Genomic_DNA"/>
</dbReference>
<dbReference type="Pfam" id="PF01713">
    <property type="entry name" value="Smr"/>
    <property type="match status" value="1"/>
</dbReference>
<reference evidence="4" key="1">
    <citation type="submission" date="2016-07" db="EMBL/GenBank/DDBJ databases">
        <authorList>
            <person name="Florea S."/>
            <person name="Webb J.S."/>
            <person name="Jaromczyk J."/>
            <person name="Schardl C.L."/>
        </authorList>
    </citation>
    <scope>NUCLEOTIDE SEQUENCE [LARGE SCALE GENOMIC DNA]</scope>
    <source>
        <strain evidence="4">MV-1</strain>
    </source>
</reference>
<protein>
    <recommendedName>
        <fullName evidence="2">Smr domain-containing protein</fullName>
    </recommendedName>
</protein>
<dbReference type="InterPro" id="IPR002625">
    <property type="entry name" value="Smr_dom"/>
</dbReference>
<evidence type="ECO:0000313" key="4">
    <source>
        <dbReference type="Proteomes" id="UP000095347"/>
    </source>
</evidence>
<organism evidence="3 4">
    <name type="scientific">Magnetovibrio blakemorei</name>
    <dbReference type="NCBI Taxonomy" id="28181"/>
    <lineage>
        <taxon>Bacteria</taxon>
        <taxon>Pseudomonadati</taxon>
        <taxon>Pseudomonadota</taxon>
        <taxon>Alphaproteobacteria</taxon>
        <taxon>Rhodospirillales</taxon>
        <taxon>Magnetovibrionaceae</taxon>
        <taxon>Magnetovibrio</taxon>
    </lineage>
</organism>
<feature type="region of interest" description="Disordered" evidence="1">
    <location>
        <begin position="1"/>
        <end position="25"/>
    </location>
</feature>
<dbReference type="PANTHER" id="PTHR35562">
    <property type="entry name" value="DNA ENDONUCLEASE SMRA-RELATED"/>
    <property type="match status" value="1"/>
</dbReference>
<dbReference type="STRING" id="28181.BEN30_16510"/>
<proteinExistence type="predicted"/>
<dbReference type="Gene3D" id="3.30.1370.110">
    <property type="match status" value="1"/>
</dbReference>
<feature type="domain" description="Smr" evidence="2">
    <location>
        <begin position="110"/>
        <end position="194"/>
    </location>
</feature>
<evidence type="ECO:0000259" key="2">
    <source>
        <dbReference type="PROSITE" id="PS50828"/>
    </source>
</evidence>